<proteinExistence type="predicted"/>
<comment type="caution">
    <text evidence="1">The sequence shown here is derived from an EMBL/GenBank/DDBJ whole genome shotgun (WGS) entry which is preliminary data.</text>
</comment>
<name>X0V3C1_9ZZZZ</name>
<accession>X0V3C1</accession>
<dbReference type="AlphaFoldDB" id="X0V3C1"/>
<reference evidence="1" key="1">
    <citation type="journal article" date="2014" name="Front. Microbiol.">
        <title>High frequency of phylogenetically diverse reductive dehalogenase-homologous genes in deep subseafloor sedimentary metagenomes.</title>
        <authorList>
            <person name="Kawai M."/>
            <person name="Futagami T."/>
            <person name="Toyoda A."/>
            <person name="Takaki Y."/>
            <person name="Nishi S."/>
            <person name="Hori S."/>
            <person name="Arai W."/>
            <person name="Tsubouchi T."/>
            <person name="Morono Y."/>
            <person name="Uchiyama I."/>
            <person name="Ito T."/>
            <person name="Fujiyama A."/>
            <person name="Inagaki F."/>
            <person name="Takami H."/>
        </authorList>
    </citation>
    <scope>NUCLEOTIDE SEQUENCE</scope>
    <source>
        <strain evidence="1">Expedition CK06-06</strain>
    </source>
</reference>
<protein>
    <submittedName>
        <fullName evidence="1">Uncharacterized protein</fullName>
    </submittedName>
</protein>
<gene>
    <name evidence="1" type="ORF">S01H1_30090</name>
</gene>
<sequence length="32" mass="3618">MGNRFEEGVCILCKFPLLEGTNKDKEIMGLCE</sequence>
<feature type="non-terminal residue" evidence="1">
    <location>
        <position position="32"/>
    </location>
</feature>
<dbReference type="EMBL" id="BARS01018497">
    <property type="protein sequence ID" value="GAF95140.1"/>
    <property type="molecule type" value="Genomic_DNA"/>
</dbReference>
<organism evidence="1">
    <name type="scientific">marine sediment metagenome</name>
    <dbReference type="NCBI Taxonomy" id="412755"/>
    <lineage>
        <taxon>unclassified sequences</taxon>
        <taxon>metagenomes</taxon>
        <taxon>ecological metagenomes</taxon>
    </lineage>
</organism>
<evidence type="ECO:0000313" key="1">
    <source>
        <dbReference type="EMBL" id="GAF95140.1"/>
    </source>
</evidence>